<accession>A0A9W6GAJ6</accession>
<name>A0A9W6GAJ6_9ACTN</name>
<dbReference type="EMBL" id="BSDT01000001">
    <property type="protein sequence ID" value="GLI43506.1"/>
    <property type="molecule type" value="Genomic_DNA"/>
</dbReference>
<gene>
    <name evidence="2" type="ORF">GALLR39Z86_33560</name>
</gene>
<dbReference type="AlphaFoldDB" id="A0A9W6GAJ6"/>
<keyword evidence="3" id="KW-1185">Reference proteome</keyword>
<organism evidence="2 3">
    <name type="scientific">Glycomyces algeriensis</name>
    <dbReference type="NCBI Taxonomy" id="256037"/>
    <lineage>
        <taxon>Bacteria</taxon>
        <taxon>Bacillati</taxon>
        <taxon>Actinomycetota</taxon>
        <taxon>Actinomycetes</taxon>
        <taxon>Glycomycetales</taxon>
        <taxon>Glycomycetaceae</taxon>
        <taxon>Glycomyces</taxon>
    </lineage>
</organism>
<comment type="caution">
    <text evidence="2">The sequence shown here is derived from an EMBL/GenBank/DDBJ whole genome shotgun (WGS) entry which is preliminary data.</text>
</comment>
<proteinExistence type="predicted"/>
<feature type="region of interest" description="Disordered" evidence="1">
    <location>
        <begin position="52"/>
        <end position="72"/>
    </location>
</feature>
<evidence type="ECO:0000313" key="2">
    <source>
        <dbReference type="EMBL" id="GLI43506.1"/>
    </source>
</evidence>
<protein>
    <submittedName>
        <fullName evidence="2">Uncharacterized protein</fullName>
    </submittedName>
</protein>
<dbReference type="Proteomes" id="UP001144313">
    <property type="component" value="Unassembled WGS sequence"/>
</dbReference>
<sequence>MHSTTDAVAAPAATGSPPYASGEFARNDADINSAKGPEPITVAKVYVRSRRRFRADGSGSGGTPRFNHPGPE</sequence>
<evidence type="ECO:0000256" key="1">
    <source>
        <dbReference type="SAM" id="MobiDB-lite"/>
    </source>
</evidence>
<evidence type="ECO:0000313" key="3">
    <source>
        <dbReference type="Proteomes" id="UP001144313"/>
    </source>
</evidence>
<feature type="region of interest" description="Disordered" evidence="1">
    <location>
        <begin position="1"/>
        <end position="36"/>
    </location>
</feature>
<reference evidence="2" key="1">
    <citation type="submission" date="2022-12" db="EMBL/GenBank/DDBJ databases">
        <title>Reference genome sequencing for broad-spectrum identification of bacterial and archaeal isolates by mass spectrometry.</title>
        <authorList>
            <person name="Sekiguchi Y."/>
            <person name="Tourlousse D.M."/>
        </authorList>
    </citation>
    <scope>NUCLEOTIDE SEQUENCE</scope>
    <source>
        <strain evidence="2">LLR39Z86</strain>
    </source>
</reference>